<dbReference type="AlphaFoldDB" id="A0A7Y4GXJ8"/>
<dbReference type="EMBL" id="JAAVLX010000010">
    <property type="protein sequence ID" value="NOJ43522.1"/>
    <property type="molecule type" value="Genomic_DNA"/>
</dbReference>
<evidence type="ECO:0000313" key="1">
    <source>
        <dbReference type="EMBL" id="NOJ43522.1"/>
    </source>
</evidence>
<proteinExistence type="predicted"/>
<accession>A0A7Y4GXJ8</accession>
<evidence type="ECO:0000313" key="2">
    <source>
        <dbReference type="Proteomes" id="UP000544122"/>
    </source>
</evidence>
<organism evidence="1 2">
    <name type="scientific">Bradyrhizobium australiense</name>
    <dbReference type="NCBI Taxonomy" id="2721161"/>
    <lineage>
        <taxon>Bacteria</taxon>
        <taxon>Pseudomonadati</taxon>
        <taxon>Pseudomonadota</taxon>
        <taxon>Alphaproteobacteria</taxon>
        <taxon>Hyphomicrobiales</taxon>
        <taxon>Nitrobacteraceae</taxon>
        <taxon>Bradyrhizobium</taxon>
    </lineage>
</organism>
<keyword evidence="2" id="KW-1185">Reference proteome</keyword>
<dbReference type="RefSeq" id="WP_171582720.1">
    <property type="nucleotide sequence ID" value="NZ_JAAVLX010000010.1"/>
</dbReference>
<protein>
    <submittedName>
        <fullName evidence="1">Uncharacterized protein</fullName>
    </submittedName>
</protein>
<name>A0A7Y4GXJ8_9BRAD</name>
<dbReference type="Proteomes" id="UP000544122">
    <property type="component" value="Unassembled WGS sequence"/>
</dbReference>
<comment type="caution">
    <text evidence="1">The sequence shown here is derived from an EMBL/GenBank/DDBJ whole genome shotgun (WGS) entry which is preliminary data.</text>
</comment>
<reference evidence="1 2" key="1">
    <citation type="submission" date="2020-03" db="EMBL/GenBank/DDBJ databases">
        <title>Bradyrhizobium diversity isolated from nodules of Indigofera sp.</title>
        <authorList>
            <person name="Klepa M."/>
            <person name="Helene L."/>
            <person name="Hungria M."/>
        </authorList>
    </citation>
    <scope>NUCLEOTIDE SEQUENCE [LARGE SCALE GENOMIC DNA]</scope>
    <source>
        <strain evidence="1 2">WSM 1791</strain>
    </source>
</reference>
<sequence length="110" mass="12095">MKQEVKLLNAQRKILRTGCMALRAVLRGPGGSNKAEQLTELSSALRRIYKSSLIANIEANQTIAEEAELLVGDYLGELPGLVKANSRLLETCLLAINLMDEARHHLQGNK</sequence>
<gene>
    <name evidence="1" type="ORF">HCN58_28845</name>
</gene>